<proteinExistence type="inferred from homology"/>
<dbReference type="RefSeq" id="WP_116224274.1">
    <property type="nucleotide sequence ID" value="NZ_AP018437.1"/>
</dbReference>
<dbReference type="Pfam" id="PF04095">
    <property type="entry name" value="NAPRTase"/>
    <property type="match status" value="1"/>
</dbReference>
<dbReference type="CDD" id="cd01570">
    <property type="entry name" value="NAPRTase_A"/>
    <property type="match status" value="1"/>
</dbReference>
<evidence type="ECO:0000256" key="6">
    <source>
        <dbReference type="ARBA" id="ARBA00022642"/>
    </source>
</evidence>
<dbReference type="InterPro" id="IPR006405">
    <property type="entry name" value="Nic_PRibTrfase_pncB"/>
</dbReference>
<dbReference type="Pfam" id="PF17956">
    <property type="entry name" value="NAPRTase_C"/>
    <property type="match status" value="1"/>
</dbReference>
<name>A0A347ZSL5_9CHLR</name>
<reference evidence="13 14" key="1">
    <citation type="submission" date="2018-08" db="EMBL/GenBank/DDBJ databases">
        <title>Genomic Encyclopedia of Type Strains, Phase IV (KMG-IV): sequencing the most valuable type-strain genomes for metagenomic binning, comparative biology and taxonomic classification.</title>
        <authorList>
            <person name="Goeker M."/>
        </authorList>
    </citation>
    <scope>NUCLEOTIDE SEQUENCE [LARGE SCALE GENOMIC DNA]</scope>
    <source>
        <strain evidence="13 14">DSM 23923</strain>
    </source>
</reference>
<dbReference type="PANTHER" id="PTHR11098">
    <property type="entry name" value="NICOTINATE PHOSPHORIBOSYLTRANSFERASE"/>
    <property type="match status" value="1"/>
</dbReference>
<dbReference type="InterPro" id="IPR041619">
    <property type="entry name" value="NAPRTase_C"/>
</dbReference>
<comment type="function">
    <text evidence="9">Catalyzes the first step in the biosynthesis of NAD from nicotinic acid, the ATP-dependent synthesis of beta-nicotinate D-ribonucleotide from nicotinate and 5-phospho-D-ribose 1-phosphate.</text>
</comment>
<keyword evidence="6 9" id="KW-0662">Pyridine nucleotide biosynthesis</keyword>
<dbReference type="SUPFAM" id="SSF51690">
    <property type="entry name" value="Nicotinate/Quinolinate PRTase C-terminal domain-like"/>
    <property type="match status" value="1"/>
</dbReference>
<dbReference type="NCBIfam" id="NF009131">
    <property type="entry name" value="PRK12484.1"/>
    <property type="match status" value="1"/>
</dbReference>
<dbReference type="UniPathway" id="UPA00253">
    <property type="reaction ID" value="UER00457"/>
</dbReference>
<organism evidence="13 14">
    <name type="scientific">Pelolinea submarina</name>
    <dbReference type="NCBI Taxonomy" id="913107"/>
    <lineage>
        <taxon>Bacteria</taxon>
        <taxon>Bacillati</taxon>
        <taxon>Chloroflexota</taxon>
        <taxon>Anaerolineae</taxon>
        <taxon>Anaerolineales</taxon>
        <taxon>Anaerolineaceae</taxon>
        <taxon>Pelolinea</taxon>
    </lineage>
</organism>
<dbReference type="EMBL" id="QUMS01000001">
    <property type="protein sequence ID" value="REG11135.1"/>
    <property type="molecule type" value="Genomic_DNA"/>
</dbReference>
<dbReference type="OrthoDB" id="9770610at2"/>
<dbReference type="InterPro" id="IPR013785">
    <property type="entry name" value="Aldolase_TIM"/>
</dbReference>
<evidence type="ECO:0000256" key="1">
    <source>
        <dbReference type="ARBA" id="ARBA00004952"/>
    </source>
</evidence>
<dbReference type="GO" id="GO:0016757">
    <property type="term" value="F:glycosyltransferase activity"/>
    <property type="evidence" value="ECO:0007669"/>
    <property type="project" value="UniProtKB-KW"/>
</dbReference>
<evidence type="ECO:0000256" key="8">
    <source>
        <dbReference type="ARBA" id="ARBA00048668"/>
    </source>
</evidence>
<dbReference type="GO" id="GO:0034355">
    <property type="term" value="P:NAD+ biosynthetic process via the salvage pathway"/>
    <property type="evidence" value="ECO:0007669"/>
    <property type="project" value="TreeGrafter"/>
</dbReference>
<dbReference type="InterPro" id="IPR007229">
    <property type="entry name" value="Nic_PRibTrfase-Fam"/>
</dbReference>
<comment type="similarity">
    <text evidence="2 9">Belongs to the NAPRTase family.</text>
</comment>
<gene>
    <name evidence="13" type="ORF">DFR64_1010</name>
</gene>
<evidence type="ECO:0000256" key="9">
    <source>
        <dbReference type="RuleBase" id="RU365100"/>
    </source>
</evidence>
<evidence type="ECO:0000256" key="4">
    <source>
        <dbReference type="ARBA" id="ARBA00022553"/>
    </source>
</evidence>
<feature type="domain" description="Nicotinate phosphoribosyltransferase N-terminal" evidence="11">
    <location>
        <begin position="13"/>
        <end position="149"/>
    </location>
</feature>
<comment type="PTM">
    <text evidence="9">Transiently phosphorylated on a His residue during the reaction cycle. Phosphorylation strongly increases the affinity for substrates and increases the rate of nicotinate D-ribonucleotide production. Dephosphorylation regenerates the low-affinity form of the enzyme, leading to product release.</text>
</comment>
<keyword evidence="4" id="KW-0597">Phosphoprotein</keyword>
<evidence type="ECO:0000259" key="10">
    <source>
        <dbReference type="Pfam" id="PF04095"/>
    </source>
</evidence>
<evidence type="ECO:0000313" key="14">
    <source>
        <dbReference type="Proteomes" id="UP000256388"/>
    </source>
</evidence>
<evidence type="ECO:0000256" key="2">
    <source>
        <dbReference type="ARBA" id="ARBA00010897"/>
    </source>
</evidence>
<evidence type="ECO:0000259" key="11">
    <source>
        <dbReference type="Pfam" id="PF17767"/>
    </source>
</evidence>
<dbReference type="SUPFAM" id="SSF54675">
    <property type="entry name" value="Nicotinate/Quinolinate PRTase N-terminal domain-like"/>
    <property type="match status" value="1"/>
</dbReference>
<protein>
    <recommendedName>
        <fullName evidence="3 9">Nicotinate phosphoribosyltransferase</fullName>
        <ecNumber evidence="3 9">6.3.4.21</ecNumber>
    </recommendedName>
</protein>
<dbReference type="GO" id="GO:0005829">
    <property type="term" value="C:cytosol"/>
    <property type="evidence" value="ECO:0007669"/>
    <property type="project" value="TreeGrafter"/>
</dbReference>
<keyword evidence="14" id="KW-1185">Reference proteome</keyword>
<feature type="domain" description="Nicotinate/nicotinamide phosphoribosyltransferase" evidence="10">
    <location>
        <begin position="171"/>
        <end position="389"/>
    </location>
</feature>
<dbReference type="InterPro" id="IPR040727">
    <property type="entry name" value="NAPRTase_N"/>
</dbReference>
<dbReference type="NCBIfam" id="NF006695">
    <property type="entry name" value="PRK09243.1-2"/>
    <property type="match status" value="1"/>
</dbReference>
<evidence type="ECO:0000313" key="13">
    <source>
        <dbReference type="EMBL" id="REG11135.1"/>
    </source>
</evidence>
<dbReference type="AlphaFoldDB" id="A0A347ZSL5"/>
<keyword evidence="7 9" id="KW-0808">Transferase</keyword>
<evidence type="ECO:0000256" key="5">
    <source>
        <dbReference type="ARBA" id="ARBA00022598"/>
    </source>
</evidence>
<accession>A0A347ZSL5</accession>
<evidence type="ECO:0000259" key="12">
    <source>
        <dbReference type="Pfam" id="PF17956"/>
    </source>
</evidence>
<dbReference type="GO" id="GO:0004516">
    <property type="term" value="F:nicotinate phosphoribosyltransferase activity"/>
    <property type="evidence" value="ECO:0007669"/>
    <property type="project" value="UniProtKB-UniRule"/>
</dbReference>
<comment type="pathway">
    <text evidence="1 9">Cofactor biosynthesis; NAD(+) biosynthesis; nicotinate D-ribonucleotide from nicotinate: step 1/1.</text>
</comment>
<dbReference type="InterPro" id="IPR041525">
    <property type="entry name" value="N/Namide_PRibTrfase"/>
</dbReference>
<dbReference type="Pfam" id="PF17767">
    <property type="entry name" value="NAPRTase_N"/>
    <property type="match status" value="1"/>
</dbReference>
<dbReference type="Gene3D" id="3.20.20.70">
    <property type="entry name" value="Aldolase class I"/>
    <property type="match status" value="1"/>
</dbReference>
<dbReference type="Gene3D" id="3.20.140.10">
    <property type="entry name" value="nicotinate phosphoribosyltransferase"/>
    <property type="match status" value="1"/>
</dbReference>
<dbReference type="EC" id="6.3.4.21" evidence="3 9"/>
<dbReference type="Proteomes" id="UP000256388">
    <property type="component" value="Unassembled WGS sequence"/>
</dbReference>
<comment type="catalytic activity">
    <reaction evidence="8 9">
        <text>5-phospho-alpha-D-ribose 1-diphosphate + nicotinate + ATP + H2O = nicotinate beta-D-ribonucleotide + ADP + phosphate + diphosphate</text>
        <dbReference type="Rhea" id="RHEA:36163"/>
        <dbReference type="ChEBI" id="CHEBI:15377"/>
        <dbReference type="ChEBI" id="CHEBI:30616"/>
        <dbReference type="ChEBI" id="CHEBI:32544"/>
        <dbReference type="ChEBI" id="CHEBI:33019"/>
        <dbReference type="ChEBI" id="CHEBI:43474"/>
        <dbReference type="ChEBI" id="CHEBI:57502"/>
        <dbReference type="ChEBI" id="CHEBI:58017"/>
        <dbReference type="ChEBI" id="CHEBI:456216"/>
        <dbReference type="EC" id="6.3.4.21"/>
    </reaction>
</comment>
<dbReference type="PANTHER" id="PTHR11098:SF1">
    <property type="entry name" value="NICOTINATE PHOSPHORIBOSYLTRANSFERASE"/>
    <property type="match status" value="1"/>
</dbReference>
<dbReference type="NCBIfam" id="TIGR01513">
    <property type="entry name" value="NAPRTase_put"/>
    <property type="match status" value="1"/>
</dbReference>
<evidence type="ECO:0000256" key="3">
    <source>
        <dbReference type="ARBA" id="ARBA00013236"/>
    </source>
</evidence>
<keyword evidence="5 9" id="KW-0436">Ligase</keyword>
<evidence type="ECO:0000256" key="7">
    <source>
        <dbReference type="ARBA" id="ARBA00022679"/>
    </source>
</evidence>
<dbReference type="InterPro" id="IPR036068">
    <property type="entry name" value="Nicotinate_pribotase-like_C"/>
</dbReference>
<comment type="caution">
    <text evidence="13">The sequence shown here is derived from an EMBL/GenBank/DDBJ whole genome shotgun (WGS) entry which is preliminary data.</text>
</comment>
<keyword evidence="13" id="KW-0328">Glycosyltransferase</keyword>
<dbReference type="PIRSF" id="PIRSF000484">
    <property type="entry name" value="NAPRT"/>
    <property type="match status" value="1"/>
</dbReference>
<feature type="domain" description="Nicotinate phosphoribosyltransferase C-terminal" evidence="12">
    <location>
        <begin position="394"/>
        <end position="505"/>
    </location>
</feature>
<sequence length="518" mass="57851">MKSQQQQFAEGVLFTDFYQLTMAQVYHRMGIHESKAQFDYFFRSYPDYGIHQAGYCVNAGLETFMDWVSEAYFKESEIDYLRNLKDANGRAMFTPEFLKYLQGQSVATGLTLRAVPEGRVIHPYVPNAIVEGPLIFAQLIETSLLNHLNYQTLIATKAARIYESGMGQAMLEFGLRRAQDRSGFAGARAAIIGGAAGTSNVGASAVLGYQPSGTHAHSMIQAIVAMGGTELDAFEAYAESYPDACILLVDTYDTLNSGIPNAIKVFEKLKAQGHKPVGIRMDSGDLAFLTIQAALMLNKAGFPDTKIVLSNQMDELVIWQIITQIKEESARYGLDADNLISRLAYGVGTRLITSEGDPALDGVFKLVAMQQDNAWVPAIKISENPEKTLNPGYKKIWRLYDQSQKAIADVLSLEGEDLCHLEAIHLHHPTDQTKQRVLNCAQISKVEKLHETILEDGKLVYEFPTLEQIRQTRADDIQRLHSGVRRLMNPHNYHVSLTDKLWNLKEELIFQYTNGTKG</sequence>